<feature type="domain" description="Carbohydrate kinase FGGY C-terminal" evidence="5">
    <location>
        <begin position="253"/>
        <end position="439"/>
    </location>
</feature>
<evidence type="ECO:0000256" key="2">
    <source>
        <dbReference type="ARBA" id="ARBA00022679"/>
    </source>
</evidence>
<dbReference type="Proteomes" id="UP001235760">
    <property type="component" value="Unassembled WGS sequence"/>
</dbReference>
<evidence type="ECO:0000256" key="1">
    <source>
        <dbReference type="ARBA" id="ARBA00009156"/>
    </source>
</evidence>
<evidence type="ECO:0000313" key="6">
    <source>
        <dbReference type="EMBL" id="MDP4299307.1"/>
    </source>
</evidence>
<dbReference type="EMBL" id="JAUZEE010000001">
    <property type="protein sequence ID" value="MDP4299307.1"/>
    <property type="molecule type" value="Genomic_DNA"/>
</dbReference>
<sequence length="493" mass="52383">MPLQDDLTLVLDIGKSNAKLLLIDADGHVRERRVQPNASTPAAVDGPAYTALGVAALQGWLLDAIPALAAGDAVRRLSITTHGAAFCGIDADGLVLPPMDYEWDGYGELHARHAAAVDAYADSGSPRLPQGLNAGIQLHWLLENHPEACQRVQHWLAWPQYWAWWFSGVAASERSSLGCHTDLWRPRDDRPSDWAVRSGLAARFAPMRSAWEVLGPLRPALAAQLGLRGDVQVHVGSHDSNACLARYLPSHPDATVVSTGTWCVLMAPGAATERLDAAHDQLVNVAVDGRPVATARFMGGREFAAICGDADPLRADEAALAEVLAQGWLALPAHAESGGPYAGRQPQLLRHGSVVEAGLACVPAALRPALAALYCAQLTAERVTQLDGGGAPRPLVLEGPLAGNAAWLRALAGLCPGRPLLRPDDELEGTARGAWLLTRPLTLTVTSPPSEATPAIASARLQRLFPHGDDAALQPSLDRVLQARQQQWVQALA</sequence>
<dbReference type="Gene3D" id="3.30.420.40">
    <property type="match status" value="2"/>
</dbReference>
<dbReference type="InterPro" id="IPR018484">
    <property type="entry name" value="FGGY_N"/>
</dbReference>
<dbReference type="PANTHER" id="PTHR43095">
    <property type="entry name" value="SUGAR KINASE"/>
    <property type="match status" value="1"/>
</dbReference>
<dbReference type="Pfam" id="PF21546">
    <property type="entry name" value="FGGY_C_2"/>
    <property type="match status" value="1"/>
</dbReference>
<gene>
    <name evidence="6" type="ORF">Q8X39_01555</name>
</gene>
<protein>
    <submittedName>
        <fullName evidence="6">L-fuculose kinase</fullName>
    </submittedName>
</protein>
<dbReference type="SUPFAM" id="SSF53067">
    <property type="entry name" value="Actin-like ATPase domain"/>
    <property type="match status" value="2"/>
</dbReference>
<evidence type="ECO:0000256" key="3">
    <source>
        <dbReference type="ARBA" id="ARBA00022777"/>
    </source>
</evidence>
<organism evidence="6 7">
    <name type="scientific">Leptothrix discophora</name>
    <dbReference type="NCBI Taxonomy" id="89"/>
    <lineage>
        <taxon>Bacteria</taxon>
        <taxon>Pseudomonadati</taxon>
        <taxon>Pseudomonadota</taxon>
        <taxon>Betaproteobacteria</taxon>
        <taxon>Burkholderiales</taxon>
        <taxon>Sphaerotilaceae</taxon>
        <taxon>Leptothrix</taxon>
    </lineage>
</organism>
<proteinExistence type="inferred from homology"/>
<reference evidence="6 7" key="1">
    <citation type="submission" date="2023-08" db="EMBL/GenBank/DDBJ databases">
        <authorList>
            <person name="Roldan D.M."/>
            <person name="Menes R.J."/>
        </authorList>
    </citation>
    <scope>NUCLEOTIDE SEQUENCE [LARGE SCALE GENOMIC DNA]</scope>
    <source>
        <strain evidence="6 7">CCM 2812</strain>
    </source>
</reference>
<dbReference type="GO" id="GO:0016301">
    <property type="term" value="F:kinase activity"/>
    <property type="evidence" value="ECO:0007669"/>
    <property type="project" value="UniProtKB-KW"/>
</dbReference>
<dbReference type="InterPro" id="IPR043129">
    <property type="entry name" value="ATPase_NBD"/>
</dbReference>
<keyword evidence="2" id="KW-0808">Transferase</keyword>
<name>A0ABT9FYL5_LEPDI</name>
<accession>A0ABT9FYL5</accession>
<dbReference type="RefSeq" id="WP_305747867.1">
    <property type="nucleotide sequence ID" value="NZ_JAUZEE010000001.1"/>
</dbReference>
<dbReference type="InterPro" id="IPR050406">
    <property type="entry name" value="FGGY_Carb_Kinase"/>
</dbReference>
<comment type="similarity">
    <text evidence="1">Belongs to the FGGY kinase family.</text>
</comment>
<evidence type="ECO:0000259" key="5">
    <source>
        <dbReference type="Pfam" id="PF21546"/>
    </source>
</evidence>
<dbReference type="InterPro" id="IPR049382">
    <property type="entry name" value="FGGY_C_2"/>
</dbReference>
<evidence type="ECO:0000259" key="4">
    <source>
        <dbReference type="Pfam" id="PF00370"/>
    </source>
</evidence>
<feature type="domain" description="Carbohydrate kinase FGGY N-terminal" evidence="4">
    <location>
        <begin position="133"/>
        <end position="242"/>
    </location>
</feature>
<comment type="caution">
    <text evidence="6">The sequence shown here is derived from an EMBL/GenBank/DDBJ whole genome shotgun (WGS) entry which is preliminary data.</text>
</comment>
<keyword evidence="3 6" id="KW-0418">Kinase</keyword>
<keyword evidence="7" id="KW-1185">Reference proteome</keyword>
<dbReference type="CDD" id="cd07772">
    <property type="entry name" value="ASKHA_NBD_FGGY_NaCK-like"/>
    <property type="match status" value="1"/>
</dbReference>
<dbReference type="Pfam" id="PF00370">
    <property type="entry name" value="FGGY_N"/>
    <property type="match status" value="1"/>
</dbReference>
<evidence type="ECO:0000313" key="7">
    <source>
        <dbReference type="Proteomes" id="UP001235760"/>
    </source>
</evidence>